<dbReference type="AlphaFoldDB" id="A0AAD9MUB8"/>
<accession>A0AAD9MUB8</accession>
<gene>
    <name evidence="1" type="ORF">LSH36_660g05025</name>
</gene>
<dbReference type="EMBL" id="JAODUP010000660">
    <property type="protein sequence ID" value="KAK2145750.1"/>
    <property type="molecule type" value="Genomic_DNA"/>
</dbReference>
<sequence>MRQVPVMTVIQTVSHMMLNSVTLIHVLTGELVLGESVQLAVEAAIVSVLSRVCYLTTPYWKMLSVSSHRNQHKHK</sequence>
<feature type="non-terminal residue" evidence="1">
    <location>
        <position position="1"/>
    </location>
</feature>
<dbReference type="Proteomes" id="UP001208570">
    <property type="component" value="Unassembled WGS sequence"/>
</dbReference>
<evidence type="ECO:0000313" key="1">
    <source>
        <dbReference type="EMBL" id="KAK2145750.1"/>
    </source>
</evidence>
<name>A0AAD9MUB8_9ANNE</name>
<keyword evidence="2" id="KW-1185">Reference proteome</keyword>
<proteinExistence type="predicted"/>
<protein>
    <submittedName>
        <fullName evidence="1">Uncharacterized protein</fullName>
    </submittedName>
</protein>
<comment type="caution">
    <text evidence="1">The sequence shown here is derived from an EMBL/GenBank/DDBJ whole genome shotgun (WGS) entry which is preliminary data.</text>
</comment>
<organism evidence="1 2">
    <name type="scientific">Paralvinella palmiformis</name>
    <dbReference type="NCBI Taxonomy" id="53620"/>
    <lineage>
        <taxon>Eukaryota</taxon>
        <taxon>Metazoa</taxon>
        <taxon>Spiralia</taxon>
        <taxon>Lophotrochozoa</taxon>
        <taxon>Annelida</taxon>
        <taxon>Polychaeta</taxon>
        <taxon>Sedentaria</taxon>
        <taxon>Canalipalpata</taxon>
        <taxon>Terebellida</taxon>
        <taxon>Terebelliformia</taxon>
        <taxon>Alvinellidae</taxon>
        <taxon>Paralvinella</taxon>
    </lineage>
</organism>
<evidence type="ECO:0000313" key="2">
    <source>
        <dbReference type="Proteomes" id="UP001208570"/>
    </source>
</evidence>
<reference evidence="1" key="1">
    <citation type="journal article" date="2023" name="Mol. Biol. Evol.">
        <title>Third-Generation Sequencing Reveals the Adaptive Role of the Epigenome in Three Deep-Sea Polychaetes.</title>
        <authorList>
            <person name="Perez M."/>
            <person name="Aroh O."/>
            <person name="Sun Y."/>
            <person name="Lan Y."/>
            <person name="Juniper S.K."/>
            <person name="Young C.R."/>
            <person name="Angers B."/>
            <person name="Qian P.Y."/>
        </authorList>
    </citation>
    <scope>NUCLEOTIDE SEQUENCE</scope>
    <source>
        <strain evidence="1">P08H-3</strain>
    </source>
</reference>